<dbReference type="EC" id="2.7.1.67" evidence="3"/>
<evidence type="ECO:0000259" key="10">
    <source>
        <dbReference type="PROSITE" id="PS51545"/>
    </source>
</evidence>
<organism evidence="11 12">
    <name type="scientific">Gomphillus americanus</name>
    <dbReference type="NCBI Taxonomy" id="1940652"/>
    <lineage>
        <taxon>Eukaryota</taxon>
        <taxon>Fungi</taxon>
        <taxon>Dikarya</taxon>
        <taxon>Ascomycota</taxon>
        <taxon>Pezizomycotina</taxon>
        <taxon>Lecanoromycetes</taxon>
        <taxon>OSLEUM clade</taxon>
        <taxon>Ostropomycetidae</taxon>
        <taxon>Ostropales</taxon>
        <taxon>Graphidaceae</taxon>
        <taxon>Gomphilloideae</taxon>
        <taxon>Gomphillus</taxon>
    </lineage>
</organism>
<evidence type="ECO:0000256" key="7">
    <source>
        <dbReference type="ARBA" id="ARBA00022840"/>
    </source>
</evidence>
<dbReference type="PROSITE" id="PS00915">
    <property type="entry name" value="PI3_4_KINASE_1"/>
    <property type="match status" value="1"/>
</dbReference>
<dbReference type="OrthoDB" id="10264149at2759"/>
<evidence type="ECO:0000259" key="9">
    <source>
        <dbReference type="PROSITE" id="PS50290"/>
    </source>
</evidence>
<evidence type="ECO:0000256" key="3">
    <source>
        <dbReference type="ARBA" id="ARBA00012169"/>
    </source>
</evidence>
<dbReference type="GO" id="GO:0005524">
    <property type="term" value="F:ATP binding"/>
    <property type="evidence" value="ECO:0007669"/>
    <property type="project" value="UniProtKB-KW"/>
</dbReference>
<dbReference type="PROSITE" id="PS00916">
    <property type="entry name" value="PI3_4_KINASE_2"/>
    <property type="match status" value="1"/>
</dbReference>
<dbReference type="GO" id="GO:0005737">
    <property type="term" value="C:cytoplasm"/>
    <property type="evidence" value="ECO:0007669"/>
    <property type="project" value="TreeGrafter"/>
</dbReference>
<evidence type="ECO:0000256" key="8">
    <source>
        <dbReference type="SAM" id="MobiDB-lite"/>
    </source>
</evidence>
<dbReference type="Pfam" id="PF00454">
    <property type="entry name" value="PI3_PI4_kinase"/>
    <property type="match status" value="1"/>
</dbReference>
<keyword evidence="5" id="KW-0547">Nucleotide-binding</keyword>
<keyword evidence="12" id="KW-1185">Reference proteome</keyword>
<dbReference type="InterPro" id="IPR045495">
    <property type="entry name" value="PI4K_N"/>
</dbReference>
<dbReference type="InterPro" id="IPR015433">
    <property type="entry name" value="PI3/4_kinase"/>
</dbReference>
<dbReference type="GO" id="GO:0005886">
    <property type="term" value="C:plasma membrane"/>
    <property type="evidence" value="ECO:0007669"/>
    <property type="project" value="TreeGrafter"/>
</dbReference>
<reference evidence="11" key="1">
    <citation type="submission" date="2021-03" db="EMBL/GenBank/DDBJ databases">
        <authorList>
            <person name="Tagirdzhanova G."/>
        </authorList>
    </citation>
    <scope>NUCLEOTIDE SEQUENCE</scope>
</reference>
<dbReference type="Proteomes" id="UP000664169">
    <property type="component" value="Unassembled WGS sequence"/>
</dbReference>
<proteinExistence type="inferred from homology"/>
<name>A0A8H3IDC9_9LECA</name>
<keyword evidence="7" id="KW-0067">ATP-binding</keyword>
<protein>
    <recommendedName>
        <fullName evidence="3">1-phosphatidylinositol 4-kinase</fullName>
        <ecNumber evidence="3">2.7.1.67</ecNumber>
    </recommendedName>
</protein>
<comment type="catalytic activity">
    <reaction evidence="1">
        <text>a 1,2-diacyl-sn-glycero-3-phospho-(1D-myo-inositol) + ATP = a 1,2-diacyl-sn-glycero-3-phospho-(1D-myo-inositol 4-phosphate) + ADP + H(+)</text>
        <dbReference type="Rhea" id="RHEA:19877"/>
        <dbReference type="ChEBI" id="CHEBI:15378"/>
        <dbReference type="ChEBI" id="CHEBI:30616"/>
        <dbReference type="ChEBI" id="CHEBI:57880"/>
        <dbReference type="ChEBI" id="CHEBI:58178"/>
        <dbReference type="ChEBI" id="CHEBI:456216"/>
        <dbReference type="EC" id="2.7.1.67"/>
    </reaction>
</comment>
<feature type="compositionally biased region" description="Polar residues" evidence="8">
    <location>
        <begin position="19"/>
        <end position="33"/>
    </location>
</feature>
<feature type="domain" description="PI3K/PI4K catalytic" evidence="9">
    <location>
        <begin position="1671"/>
        <end position="1935"/>
    </location>
</feature>
<keyword evidence="4" id="KW-0808">Transferase</keyword>
<sequence>MERSRGNLRQLALQKIANLSASQPSQTGRQSPHSRLESSLVASRSSQRLSNGVSPRKTPLSRTPMTIKELQVLLALCIAVPAFEDVEKSNSFVSQLEPYLLEAPGQAIAPSPFLKAITPSPWETLTFRLTDTILTISNEHTALHDRGYGIIQKYLGKCLAIAQALAAKKEEEDDQTWSTNSYSITEILTIFLSLLGFISAITDKAYILTKEERYDVAQRLKTLLSDNFLTYIEGALSSVRNFLAHSRMLRDFEMFSLRYAKNGCPLGAMLLRQSYLRFLLSCSALEIATVKELQQKSVLDYLLTPRNLHLIEESTIHEEMIELLAETASEAVNLFDEGADYLELGSMAQQKLAFKARATALTIFLVCMTIEEEIADIDLLMVWLENSMADPAQMADTTLATTVLKILAIVAKRSQSTASGMVKLILRLIVRSGSNEQVVLSAARCLATVLQLLSQDAVITGIYSLGNVLSARSGGNVDVRQSLGYTDSTLLTRSPTKMTQHTAGSAISLGVSGDEETVPVYDNVVRAIVTITRVCADEKITSLALSMLLQKLGRVSTAVDLAILSESAHLGLAGSGNDLRSLLKLYDRLAQDALIAKNRPVLDSLIQAWTVLALEVPKDSQLYQVYLLHLLETIVSKGDVPENSKQKSNIDAVANEMAILLKPLALLAPYISKYGEVIDKESTDYLQREVWFNLAVHGITPGTAIWEKHRPELLELARYSKPLILEDRTDRLESDIDLNTVLRRGHGKSRTDHVKEQLSKLLPGQDNHIKSLSYAKVTYILAAYSVEILRADIGHCAEALQYFMDPICKQDDPAHCLHAVANEVMTVYLRKITTGMRPQSIAGSVAIELGKIFVACCHRNLKCQEVAHSYAERIITSIPSALCQRASLFALLELLTIMWVSCLDAETQEYEVRFDYTSILGKIHLQLSDDFHYRRMTLNQFRTHAKRWLMQTLNRAPLDTRGLLQTYLSEYDDDGSYGHVSLGRSFALEIGTAIPVTDHKLEAISRQDESNINTGSDFIAQYTVRQEYKYAEALLEYDQEWQSLLKLNSSHERALVRFGQDVHDSEAVLEVMERRATEGKFISTGELRDVLRRAAALVCRSKQDHTALVQHLVRIPFAILTKQSIKLGISIWLGVINENPRMETRVFGEIIQCWEEAVRKGWGVFDRRLQYLDPFFVKQEFAPSDMPALIKRQQAVNSLISPHRRILQFLISHFNASRLGSPHLRRSIHRLVSITLEGLLTLSGHPLLREFHFEIISFGLAVLHLSEELGKAAKWRLKDRILSAGLAWFANQPRWTFGGNRLQAKAEIDLIGEIEKALEEFHSVSSLDVDNLSSLATKQDLLVRLLEDERSRLFVWLFPLGPPLNHTMRPERLPISSFSPQSLVAAWDENPSLAIQIALRAQSPSVTKEVRNFILRTPVKVINQPEAIQMVLDDKLSKEVNSQLRFLLYWAPVNPITAATFFLPAFANHPFVIQYAMRALESHSVDVTFFYVPQMVQALRYDSLGYVSRYIVETAQFSQLFAHQIIWNMKANAYKDDDSQIPDPIKPTLDQVMNDMISSFSGTDKQFYQREFTFFDEITGISGKIREILHKSKPEKKAKIEEELHKITLEVGVYLPSNPDGVVVGIDRKSGKPLQSHAKAPYMATFRIRKARGGMEDTDKLLEDVNTTARENGTATHSSSNSVAARDENTYEVWQSAIFKVGDDCRQDVLALQMIAAFRGIFNSVGLDCYVYPYRVTATAPGCGVIDVLPKSVSRDMLGRETVNGLYEYFVSKYGTEESIAFQQARLNFVKSMAAYSVISYLLQFKDRHNGNIMIDDEGHILHIDFGFCFDIAPGGVRFERAPFKLTSEMVAVMGGTRSQSFRWFEELCIKAFLVSRPYTEKLCHMIKLMIDSGLPCFKPETINHFRERMVLEKKDREAADFMRGLISKSWHSYSTKGYDQFQLLTNGIPY</sequence>
<dbReference type="Pfam" id="PF19274">
    <property type="entry name" value="PI4K_N"/>
    <property type="match status" value="1"/>
</dbReference>
<dbReference type="InterPro" id="IPR042236">
    <property type="entry name" value="PI3K_accessory_sf"/>
</dbReference>
<feature type="compositionally biased region" description="Polar residues" evidence="8">
    <location>
        <begin position="40"/>
        <end position="53"/>
    </location>
</feature>
<dbReference type="FunFam" id="3.30.1010.10:FF:000014">
    <property type="entry name" value="Phosphatidylinositol 4-kinase STT4"/>
    <property type="match status" value="1"/>
</dbReference>
<dbReference type="Pfam" id="PF00613">
    <property type="entry name" value="PI3Ka"/>
    <property type="match status" value="1"/>
</dbReference>
<dbReference type="SUPFAM" id="SSF56112">
    <property type="entry name" value="Protein kinase-like (PK-like)"/>
    <property type="match status" value="1"/>
</dbReference>
<dbReference type="InterPro" id="IPR000403">
    <property type="entry name" value="PI3/4_kinase_cat_dom"/>
</dbReference>
<dbReference type="SMART" id="SM00145">
    <property type="entry name" value="PI3Ka"/>
    <property type="match status" value="1"/>
</dbReference>
<keyword evidence="6" id="KW-0418">Kinase</keyword>
<dbReference type="EMBL" id="CAJPDQ010000011">
    <property type="protein sequence ID" value="CAF9916615.1"/>
    <property type="molecule type" value="Genomic_DNA"/>
</dbReference>
<dbReference type="InterPro" id="IPR011009">
    <property type="entry name" value="Kinase-like_dom_sf"/>
</dbReference>
<dbReference type="PANTHER" id="PTHR10048">
    <property type="entry name" value="PHOSPHATIDYLINOSITOL KINASE"/>
    <property type="match status" value="1"/>
</dbReference>
<dbReference type="InterPro" id="IPR001263">
    <property type="entry name" value="PI3K_accessory_dom"/>
</dbReference>
<evidence type="ECO:0000256" key="4">
    <source>
        <dbReference type="ARBA" id="ARBA00022679"/>
    </source>
</evidence>
<dbReference type="InterPro" id="IPR036940">
    <property type="entry name" value="PI3/4_kinase_cat_sf"/>
</dbReference>
<evidence type="ECO:0000256" key="2">
    <source>
        <dbReference type="ARBA" id="ARBA00006209"/>
    </source>
</evidence>
<dbReference type="GO" id="GO:0048015">
    <property type="term" value="P:phosphatidylinositol-mediated signaling"/>
    <property type="evidence" value="ECO:0007669"/>
    <property type="project" value="TreeGrafter"/>
</dbReference>
<dbReference type="CDD" id="cd05167">
    <property type="entry name" value="PI4Kc_III_alpha"/>
    <property type="match status" value="1"/>
</dbReference>
<dbReference type="PANTHER" id="PTHR10048:SF15">
    <property type="entry name" value="PHOSPHATIDYLINOSITOL 4-KINASE ALPHA"/>
    <property type="match status" value="1"/>
</dbReference>
<accession>A0A8H3IDC9</accession>
<feature type="domain" description="PIK helical" evidence="10">
    <location>
        <begin position="1379"/>
        <end position="1555"/>
    </location>
</feature>
<dbReference type="InterPro" id="IPR018936">
    <property type="entry name" value="PI3/4_kinase_CS"/>
</dbReference>
<dbReference type="Gene3D" id="1.25.40.70">
    <property type="entry name" value="Phosphatidylinositol 3-kinase, accessory domain (PIK)"/>
    <property type="match status" value="1"/>
</dbReference>
<dbReference type="PROSITE" id="PS50290">
    <property type="entry name" value="PI3_4_KINASE_3"/>
    <property type="match status" value="1"/>
</dbReference>
<dbReference type="Gene3D" id="3.30.1010.10">
    <property type="entry name" value="Phosphatidylinositol 3-kinase Catalytic Subunit, Chain A, domain 4"/>
    <property type="match status" value="1"/>
</dbReference>
<dbReference type="FunFam" id="1.10.1070.11:FF:000022">
    <property type="entry name" value="Phosphatidylinositol 4-kinase stt4"/>
    <property type="match status" value="1"/>
</dbReference>
<dbReference type="GO" id="GO:0046854">
    <property type="term" value="P:phosphatidylinositol phosphate biosynthetic process"/>
    <property type="evidence" value="ECO:0007669"/>
    <property type="project" value="InterPro"/>
</dbReference>
<evidence type="ECO:0000256" key="6">
    <source>
        <dbReference type="ARBA" id="ARBA00022777"/>
    </source>
</evidence>
<dbReference type="InterPro" id="IPR016024">
    <property type="entry name" value="ARM-type_fold"/>
</dbReference>
<evidence type="ECO:0000313" key="11">
    <source>
        <dbReference type="EMBL" id="CAF9916615.1"/>
    </source>
</evidence>
<comment type="similarity">
    <text evidence="2">Belongs to the PI3/PI4-kinase family. Type III PI4K subfamily.</text>
</comment>
<feature type="region of interest" description="Disordered" evidence="8">
    <location>
        <begin position="19"/>
        <end position="61"/>
    </location>
</feature>
<dbReference type="SMART" id="SM00146">
    <property type="entry name" value="PI3Kc"/>
    <property type="match status" value="1"/>
</dbReference>
<dbReference type="Gene3D" id="1.10.1070.11">
    <property type="entry name" value="Phosphatidylinositol 3-/4-kinase, catalytic domain"/>
    <property type="match status" value="1"/>
</dbReference>
<evidence type="ECO:0000313" key="12">
    <source>
        <dbReference type="Proteomes" id="UP000664169"/>
    </source>
</evidence>
<dbReference type="PROSITE" id="PS51545">
    <property type="entry name" value="PIK_HELICAL"/>
    <property type="match status" value="1"/>
</dbReference>
<evidence type="ECO:0000256" key="5">
    <source>
        <dbReference type="ARBA" id="ARBA00022741"/>
    </source>
</evidence>
<dbReference type="FunFam" id="1.25.40.70:FF:000011">
    <property type="entry name" value="Phosphatidylinositol 4-kinase alpha"/>
    <property type="match status" value="1"/>
</dbReference>
<dbReference type="SUPFAM" id="SSF48371">
    <property type="entry name" value="ARM repeat"/>
    <property type="match status" value="2"/>
</dbReference>
<comment type="caution">
    <text evidence="11">The sequence shown here is derived from an EMBL/GenBank/DDBJ whole genome shotgun (WGS) entry which is preliminary data.</text>
</comment>
<dbReference type="GO" id="GO:0004430">
    <property type="term" value="F:1-phosphatidylinositol 4-kinase activity"/>
    <property type="evidence" value="ECO:0007669"/>
    <property type="project" value="UniProtKB-EC"/>
</dbReference>
<evidence type="ECO:0000256" key="1">
    <source>
        <dbReference type="ARBA" id="ARBA00001686"/>
    </source>
</evidence>
<gene>
    <name evidence="11" type="ORF">GOMPHAMPRED_001059</name>
</gene>